<dbReference type="EnsemblPlants" id="TraesCS7A02G378000.2">
    <property type="protein sequence ID" value="TraesCS7A02G378000.2"/>
    <property type="gene ID" value="TraesCS7A02G378000"/>
</dbReference>
<dbReference type="Proteomes" id="UP000019116">
    <property type="component" value="Chromosome 7A"/>
</dbReference>
<dbReference type="GO" id="GO:0005635">
    <property type="term" value="C:nuclear envelope"/>
    <property type="evidence" value="ECO:0000318"/>
    <property type="project" value="GO_Central"/>
</dbReference>
<sequence length="667" mass="71964">MMDARRWQSPAAAAAAAEAAAEDASGGGGGPSRRPPRRGLQRASPYGLGPRRWLPKPPVASSVFPAASRDHAAEGDNRMGQYESMDVAHEASRVTHENKSMEPNTNAITNVALAFSNEANLLPEGDYINRSSGLAEIEKIIKQKQFSRDETERLIEIMRSRTPDLHEDDQRATQSFAKETETTPFSNKLVIPAKPDERNWGTDVFAQSNVHDVTSPIELARAYMEAQTSASVHESQKRKFRALSHGVEIENSASKIFPKVAMDSPVRWPGSVVRDHTNHYLTPQSNKRRALPPASSRSPYTGSVFRRSVKRTGQLDTYSNLSGRPQLSTPFSVGSKAMLEDKMTSTDGVLGVQPSTSSERVHADAVGTDTPHTFTLERPHGKGTIESGSSTGRVPVADNISKHAAVSVHPKSSQTAQKILQHLERTIPSPTVKPELRRTAKRTISPVVISSPYKMPDSVTNNAPRQNSLNEHASAYQAISNVKKVQEPPSSSNCEEPAPKVQSPVATPEVTEMTGSQHLSKPDAATAPAAAVSDKSATNGFMFSFPVTKTSVSLPEPPPTPTFFSPPKRSPPADIQDIPKFNFGSPSSTDNLVFSVDAAGGSAGAEEVAPTFKFGSDKRELSFDVAGKDADLPPVVLSTRPGAGVSWASANLVSTQLWAFFSPWNRV</sequence>
<accession>A0A3B6RJG8</accession>
<dbReference type="OrthoDB" id="653151at2759"/>
<evidence type="ECO:0000256" key="1">
    <source>
        <dbReference type="SAM" id="MobiDB-lite"/>
    </source>
</evidence>
<dbReference type="GO" id="GO:0071763">
    <property type="term" value="P:nuclear membrane organization"/>
    <property type="evidence" value="ECO:0000318"/>
    <property type="project" value="GO_Central"/>
</dbReference>
<dbReference type="Gramene" id="TraesCS7A03G0920100.2">
    <property type="protein sequence ID" value="TraesCS7A03G0920100.2.CDS"/>
    <property type="gene ID" value="TraesCS7A03G0920100"/>
</dbReference>
<dbReference type="STRING" id="4565.A0A3B6RJG8"/>
<feature type="compositionally biased region" description="Low complexity" evidence="1">
    <location>
        <begin position="522"/>
        <end position="531"/>
    </location>
</feature>
<dbReference type="Gramene" id="TraesCS7A02G378000.2">
    <property type="protein sequence ID" value="TraesCS7A02G378000.2"/>
    <property type="gene ID" value="TraesCS7A02G378000"/>
</dbReference>
<evidence type="ECO:0000313" key="2">
    <source>
        <dbReference type="EnsemblPlants" id="TraesCS7A02G378000.2"/>
    </source>
</evidence>
<evidence type="ECO:0000313" key="3">
    <source>
        <dbReference type="Proteomes" id="UP000019116"/>
    </source>
</evidence>
<feature type="region of interest" description="Disordered" evidence="1">
    <location>
        <begin position="1"/>
        <end position="71"/>
    </location>
</feature>
<feature type="region of interest" description="Disordered" evidence="1">
    <location>
        <begin position="350"/>
        <end position="393"/>
    </location>
</feature>
<keyword evidence="3" id="KW-1185">Reference proteome</keyword>
<dbReference type="PaxDb" id="4565-Traes_7AL_BD0DD1EB5.1"/>
<feature type="region of interest" description="Disordered" evidence="1">
    <location>
        <begin position="276"/>
        <end position="302"/>
    </location>
</feature>
<proteinExistence type="predicted"/>
<dbReference type="PANTHER" id="PTHR33416:SF36">
    <property type="entry name" value="NUCLEOPORIN-RELATED"/>
    <property type="match status" value="1"/>
</dbReference>
<reference evidence="2" key="2">
    <citation type="submission" date="2018-10" db="UniProtKB">
        <authorList>
            <consortium name="EnsemblPlants"/>
        </authorList>
    </citation>
    <scope>IDENTIFICATION</scope>
</reference>
<feature type="region of interest" description="Disordered" evidence="1">
    <location>
        <begin position="551"/>
        <end position="571"/>
    </location>
</feature>
<feature type="region of interest" description="Disordered" evidence="1">
    <location>
        <begin position="484"/>
        <end position="531"/>
    </location>
</feature>
<name>A0A3B6RJG8_WHEAT</name>
<reference evidence="2" key="1">
    <citation type="submission" date="2018-08" db="EMBL/GenBank/DDBJ databases">
        <authorList>
            <person name="Rossello M."/>
        </authorList>
    </citation>
    <scope>NUCLEOTIDE SEQUENCE [LARGE SCALE GENOMIC DNA]</scope>
    <source>
        <strain evidence="2">cv. Chinese Spring</strain>
    </source>
</reference>
<dbReference type="PANTHER" id="PTHR33416">
    <property type="entry name" value="NUCLEAR PORE COMPLEX PROTEIN NUP1"/>
    <property type="match status" value="1"/>
</dbReference>
<gene>
    <name evidence="2" type="primary">LOC123148208</name>
</gene>
<organism evidence="2">
    <name type="scientific">Triticum aestivum</name>
    <name type="common">Wheat</name>
    <dbReference type="NCBI Taxonomy" id="4565"/>
    <lineage>
        <taxon>Eukaryota</taxon>
        <taxon>Viridiplantae</taxon>
        <taxon>Streptophyta</taxon>
        <taxon>Embryophyta</taxon>
        <taxon>Tracheophyta</taxon>
        <taxon>Spermatophyta</taxon>
        <taxon>Magnoliopsida</taxon>
        <taxon>Liliopsida</taxon>
        <taxon>Poales</taxon>
        <taxon>Poaceae</taxon>
        <taxon>BOP clade</taxon>
        <taxon>Pooideae</taxon>
        <taxon>Triticodae</taxon>
        <taxon>Triticeae</taxon>
        <taxon>Triticinae</taxon>
        <taxon>Triticum</taxon>
    </lineage>
</organism>
<protein>
    <submittedName>
        <fullName evidence="2">Uncharacterized protein</fullName>
    </submittedName>
</protein>
<dbReference type="AlphaFoldDB" id="A0A3B6RJG8"/>
<feature type="compositionally biased region" description="Low complexity" evidence="1">
    <location>
        <begin position="7"/>
        <end position="24"/>
    </location>
</feature>